<evidence type="ECO:0000256" key="3">
    <source>
        <dbReference type="ARBA" id="ARBA00023125"/>
    </source>
</evidence>
<gene>
    <name evidence="6" type="ORF">SAMN05421548_115119</name>
</gene>
<dbReference type="InterPro" id="IPR000847">
    <property type="entry name" value="LysR_HTH_N"/>
</dbReference>
<dbReference type="PROSITE" id="PS50931">
    <property type="entry name" value="HTH_LYSR"/>
    <property type="match status" value="1"/>
</dbReference>
<keyword evidence="3 6" id="KW-0238">DNA-binding</keyword>
<dbReference type="PANTHER" id="PTHR30419:SF8">
    <property type="entry name" value="NITROGEN ASSIMILATION TRANSCRIPTIONAL ACTIVATOR-RELATED"/>
    <property type="match status" value="1"/>
</dbReference>
<evidence type="ECO:0000313" key="6">
    <source>
        <dbReference type="EMBL" id="SDD17700.1"/>
    </source>
</evidence>
<dbReference type="EMBL" id="FMYQ01000015">
    <property type="protein sequence ID" value="SDD17700.1"/>
    <property type="molecule type" value="Genomic_DNA"/>
</dbReference>
<organism evidence="6 7">
    <name type="scientific">Paraburkholderia lycopersici</name>
    <dbReference type="NCBI Taxonomy" id="416944"/>
    <lineage>
        <taxon>Bacteria</taxon>
        <taxon>Pseudomonadati</taxon>
        <taxon>Pseudomonadota</taxon>
        <taxon>Betaproteobacteria</taxon>
        <taxon>Burkholderiales</taxon>
        <taxon>Burkholderiaceae</taxon>
        <taxon>Paraburkholderia</taxon>
    </lineage>
</organism>
<evidence type="ECO:0000256" key="2">
    <source>
        <dbReference type="ARBA" id="ARBA00023015"/>
    </source>
</evidence>
<dbReference type="GO" id="GO:0003677">
    <property type="term" value="F:DNA binding"/>
    <property type="evidence" value="ECO:0007669"/>
    <property type="project" value="UniProtKB-KW"/>
</dbReference>
<dbReference type="GO" id="GO:0005829">
    <property type="term" value="C:cytosol"/>
    <property type="evidence" value="ECO:0007669"/>
    <property type="project" value="TreeGrafter"/>
</dbReference>
<dbReference type="Gene3D" id="1.10.10.10">
    <property type="entry name" value="Winged helix-like DNA-binding domain superfamily/Winged helix DNA-binding domain"/>
    <property type="match status" value="1"/>
</dbReference>
<dbReference type="InterPro" id="IPR005119">
    <property type="entry name" value="LysR_subst-bd"/>
</dbReference>
<dbReference type="Gene3D" id="3.40.190.290">
    <property type="match status" value="1"/>
</dbReference>
<sequence length="346" mass="38484">MPVGQSAFERYFNRCCRRRYFCTITIFATYRCRNGKADEAALIDMDNTALRYFLEVARSGSLSKASERLYVAVSALSRQIARLEAELGTPLFERRPRGMVLSEAGRLLAGHARRSLLETERVIGEIRGLNEGARATIRIASSEGLAPHFLPQVIAHFLRSYPQTHFQLDVSAPSVATQRVKEGTADIALCFSLAPEKEIAVHYSQRAPIFALMRRDHPLAARESVSLGDLRAWPVAMHNQGVTIRQLFDIACSLEGLIFEPVFVSNYHVALQSFVRLTNAVTFTGFLTVRGRLEAEGLAAVPLTNPELHQRTLQVQTMAGRTLPQAMQAFLGLLTRAIDDESVLPD</sequence>
<proteinExistence type="inferred from homology"/>
<dbReference type="AlphaFoldDB" id="A0A1G6SLA3"/>
<keyword evidence="2" id="KW-0805">Transcription regulation</keyword>
<reference evidence="7" key="1">
    <citation type="submission" date="2016-09" db="EMBL/GenBank/DDBJ databases">
        <authorList>
            <person name="Varghese N."/>
            <person name="Submissions S."/>
        </authorList>
    </citation>
    <scope>NUCLEOTIDE SEQUENCE [LARGE SCALE GENOMIC DNA]</scope>
    <source>
        <strain evidence="7">TNe-862</strain>
    </source>
</reference>
<dbReference type="STRING" id="416944.SAMN05421548_115119"/>
<evidence type="ECO:0000259" key="5">
    <source>
        <dbReference type="PROSITE" id="PS50931"/>
    </source>
</evidence>
<dbReference type="Pfam" id="PF00126">
    <property type="entry name" value="HTH_1"/>
    <property type="match status" value="1"/>
</dbReference>
<dbReference type="PANTHER" id="PTHR30419">
    <property type="entry name" value="HTH-TYPE TRANSCRIPTIONAL REGULATOR YBHD"/>
    <property type="match status" value="1"/>
</dbReference>
<name>A0A1G6SLA3_9BURK</name>
<dbReference type="InterPro" id="IPR036388">
    <property type="entry name" value="WH-like_DNA-bd_sf"/>
</dbReference>
<protein>
    <submittedName>
        <fullName evidence="6">DNA-binding transcriptional regulator, LysR family</fullName>
    </submittedName>
</protein>
<accession>A0A1G6SLA3</accession>
<comment type="similarity">
    <text evidence="1">Belongs to the LysR transcriptional regulatory family.</text>
</comment>
<keyword evidence="7" id="KW-1185">Reference proteome</keyword>
<dbReference type="GO" id="GO:0003700">
    <property type="term" value="F:DNA-binding transcription factor activity"/>
    <property type="evidence" value="ECO:0007669"/>
    <property type="project" value="InterPro"/>
</dbReference>
<dbReference type="Pfam" id="PF03466">
    <property type="entry name" value="LysR_substrate"/>
    <property type="match status" value="1"/>
</dbReference>
<dbReference type="FunFam" id="1.10.10.10:FF:000001">
    <property type="entry name" value="LysR family transcriptional regulator"/>
    <property type="match status" value="1"/>
</dbReference>
<dbReference type="Proteomes" id="UP000198908">
    <property type="component" value="Unassembled WGS sequence"/>
</dbReference>
<dbReference type="InterPro" id="IPR036390">
    <property type="entry name" value="WH_DNA-bd_sf"/>
</dbReference>
<evidence type="ECO:0000256" key="1">
    <source>
        <dbReference type="ARBA" id="ARBA00009437"/>
    </source>
</evidence>
<dbReference type="SUPFAM" id="SSF46785">
    <property type="entry name" value="Winged helix' DNA-binding domain"/>
    <property type="match status" value="1"/>
</dbReference>
<keyword evidence="4" id="KW-0804">Transcription</keyword>
<evidence type="ECO:0000313" key="7">
    <source>
        <dbReference type="Proteomes" id="UP000198908"/>
    </source>
</evidence>
<dbReference type="InterPro" id="IPR050950">
    <property type="entry name" value="HTH-type_LysR_regulators"/>
</dbReference>
<dbReference type="SUPFAM" id="SSF53850">
    <property type="entry name" value="Periplasmic binding protein-like II"/>
    <property type="match status" value="1"/>
</dbReference>
<evidence type="ECO:0000256" key="4">
    <source>
        <dbReference type="ARBA" id="ARBA00023163"/>
    </source>
</evidence>
<feature type="domain" description="HTH lysR-type" evidence="5">
    <location>
        <begin position="45"/>
        <end position="102"/>
    </location>
</feature>
<dbReference type="PRINTS" id="PR00039">
    <property type="entry name" value="HTHLYSR"/>
</dbReference>